<dbReference type="RefSeq" id="WP_134297540.1">
    <property type="nucleotide sequence ID" value="NZ_CP038013.1"/>
</dbReference>
<dbReference type="InterPro" id="IPR003439">
    <property type="entry name" value="ABC_transporter-like_ATP-bd"/>
</dbReference>
<evidence type="ECO:0000259" key="3">
    <source>
        <dbReference type="PROSITE" id="PS50893"/>
    </source>
</evidence>
<feature type="domain" description="ABC transporter" evidence="3">
    <location>
        <begin position="7"/>
        <end position="244"/>
    </location>
</feature>
<dbReference type="GO" id="GO:0005524">
    <property type="term" value="F:ATP binding"/>
    <property type="evidence" value="ECO:0007669"/>
    <property type="project" value="UniProtKB-KW"/>
</dbReference>
<dbReference type="InterPro" id="IPR027417">
    <property type="entry name" value="P-loop_NTPase"/>
</dbReference>
<keyword evidence="1" id="KW-0547">Nucleotide-binding</keyword>
<gene>
    <name evidence="4" type="ORF">SGLAD_v1c05520</name>
</gene>
<organism evidence="4 5">
    <name type="scientific">Spiroplasma gladiatoris</name>
    <dbReference type="NCBI Taxonomy" id="2143"/>
    <lineage>
        <taxon>Bacteria</taxon>
        <taxon>Bacillati</taxon>
        <taxon>Mycoplasmatota</taxon>
        <taxon>Mollicutes</taxon>
        <taxon>Entomoplasmatales</taxon>
        <taxon>Spiroplasmataceae</taxon>
        <taxon>Spiroplasma</taxon>
    </lineage>
</organism>
<dbReference type="AlphaFoldDB" id="A0A4P7AHX5"/>
<dbReference type="GO" id="GO:0016887">
    <property type="term" value="F:ATP hydrolysis activity"/>
    <property type="evidence" value="ECO:0007669"/>
    <property type="project" value="InterPro"/>
</dbReference>
<proteinExistence type="predicted"/>
<dbReference type="PROSITE" id="PS50893">
    <property type="entry name" value="ABC_TRANSPORTER_2"/>
    <property type="match status" value="2"/>
</dbReference>
<dbReference type="Gene3D" id="3.40.50.300">
    <property type="entry name" value="P-loop containing nucleotide triphosphate hydrolases"/>
    <property type="match status" value="2"/>
</dbReference>
<dbReference type="SUPFAM" id="SSF52540">
    <property type="entry name" value="P-loop containing nucleoside triphosphate hydrolases"/>
    <property type="match status" value="2"/>
</dbReference>
<dbReference type="InterPro" id="IPR050107">
    <property type="entry name" value="ABC_carbohydrate_import_ATPase"/>
</dbReference>
<evidence type="ECO:0000313" key="4">
    <source>
        <dbReference type="EMBL" id="QBQ07751.1"/>
    </source>
</evidence>
<dbReference type="Proteomes" id="UP000294309">
    <property type="component" value="Chromosome"/>
</dbReference>
<dbReference type="CDD" id="cd03215">
    <property type="entry name" value="ABC_Carb_Monos_II"/>
    <property type="match status" value="1"/>
</dbReference>
<dbReference type="CDD" id="cd03216">
    <property type="entry name" value="ABC_Carb_Monos_I"/>
    <property type="match status" value="1"/>
</dbReference>
<dbReference type="KEGG" id="sgq:SGLAD_v1c05520"/>
<keyword evidence="2 4" id="KW-0067">ATP-binding</keyword>
<feature type="domain" description="ABC transporter" evidence="3">
    <location>
        <begin position="261"/>
        <end position="509"/>
    </location>
</feature>
<sequence length="513" mass="57644">MDKNLAIEMKNISMIFNKTIIANNNINLKVKKGEIHAIIGENGAGKSTLMSILFGLYRPTSGEIFVNGKTQIITNPVKANNLGIGMVHQHFKLIDIYPFWKNISLGNEQTYFNLFINKQKTIKKITKIMNRYNLIIDLNKKPSNSSVASQQKSEILKALYRESDILIFDEPTAVLAPQEIDGFLEVLKNLKQNGKTIIFITHKMAEIKKVADSATVLRNGEVVGEFDVKSTSIDQFAKAMVGREVNYVQNQYKKISKDIVLKIENLTVMNQNNHKVEALKNFSLEISRGEIVAISGIEGNGQVELVNSITGLTKIKKGNIYVNQELINKSSVSKRYHKHKISHIPEDRHKYGLVLNNNLIDNMVLQDISTKKFSKYGFINFNAVQEYGQSIMEKYDVRNSQSGFAIARQLSGGNQQKAIIGRELERESDLIIIFQPTRGLDIGSIEFIHSEILKAKEKQKAILLVSYELSEILALADRVVVLNSGNTIGQLIGEEISIDKIGVMMMGEVNEKV</sequence>
<evidence type="ECO:0000256" key="1">
    <source>
        <dbReference type="ARBA" id="ARBA00022741"/>
    </source>
</evidence>
<dbReference type="SMART" id="SM00382">
    <property type="entry name" value="AAA"/>
    <property type="match status" value="1"/>
</dbReference>
<dbReference type="Pfam" id="PF00005">
    <property type="entry name" value="ABC_tran"/>
    <property type="match status" value="2"/>
</dbReference>
<name>A0A4P7AHX5_9MOLU</name>
<evidence type="ECO:0000256" key="2">
    <source>
        <dbReference type="ARBA" id="ARBA00022840"/>
    </source>
</evidence>
<keyword evidence="5" id="KW-1185">Reference proteome</keyword>
<dbReference type="PROSITE" id="PS00211">
    <property type="entry name" value="ABC_TRANSPORTER_1"/>
    <property type="match status" value="1"/>
</dbReference>
<dbReference type="InterPro" id="IPR003593">
    <property type="entry name" value="AAA+_ATPase"/>
</dbReference>
<dbReference type="EMBL" id="CP038013">
    <property type="protein sequence ID" value="QBQ07751.1"/>
    <property type="molecule type" value="Genomic_DNA"/>
</dbReference>
<protein>
    <submittedName>
        <fullName evidence="4">Ribose/galactose ABC transporter ATP-binding protein</fullName>
    </submittedName>
</protein>
<dbReference type="OrthoDB" id="9771863at2"/>
<evidence type="ECO:0000313" key="5">
    <source>
        <dbReference type="Proteomes" id="UP000294309"/>
    </source>
</evidence>
<accession>A0A4P7AHX5</accession>
<dbReference type="PANTHER" id="PTHR43790">
    <property type="entry name" value="CARBOHYDRATE TRANSPORT ATP-BINDING PROTEIN MG119-RELATED"/>
    <property type="match status" value="1"/>
</dbReference>
<dbReference type="PANTHER" id="PTHR43790:SF4">
    <property type="entry name" value="GUANOSINE IMPORT ATP-BINDING PROTEIN NUPO"/>
    <property type="match status" value="1"/>
</dbReference>
<reference evidence="4 5" key="1">
    <citation type="submission" date="2019-03" db="EMBL/GenBank/DDBJ databases">
        <title>Complete genome sequence of Spiroplasma gladiatoris TG-1 (DSM 22552).</title>
        <authorList>
            <person name="Lin Y.-C."/>
            <person name="Chou L."/>
            <person name="Kuo C.-H."/>
        </authorList>
    </citation>
    <scope>NUCLEOTIDE SEQUENCE [LARGE SCALE GENOMIC DNA]</scope>
    <source>
        <strain evidence="4 5">TG-1</strain>
    </source>
</reference>
<dbReference type="InterPro" id="IPR017871">
    <property type="entry name" value="ABC_transporter-like_CS"/>
</dbReference>